<dbReference type="RefSeq" id="WP_013178288.1">
    <property type="nucleotide sequence ID" value="NC_014221.1"/>
</dbReference>
<dbReference type="HOGENOM" id="CLU_2072117_0_0_0"/>
<organism evidence="3 4">
    <name type="scientific">Truepera radiovictrix (strain DSM 17093 / CIP 108686 / LMG 22925 / RQ-24)</name>
    <dbReference type="NCBI Taxonomy" id="649638"/>
    <lineage>
        <taxon>Bacteria</taxon>
        <taxon>Thermotogati</taxon>
        <taxon>Deinococcota</taxon>
        <taxon>Deinococci</taxon>
        <taxon>Trueperales</taxon>
        <taxon>Trueperaceae</taxon>
        <taxon>Truepera</taxon>
    </lineage>
</organism>
<dbReference type="SUPFAM" id="SSF52172">
    <property type="entry name" value="CheY-like"/>
    <property type="match status" value="1"/>
</dbReference>
<reference evidence="3 4" key="2">
    <citation type="journal article" date="2011" name="Stand. Genomic Sci.">
        <title>Complete genome sequence of Truepera radiovictrix type strain (RQ-24).</title>
        <authorList>
            <person name="Ivanova N."/>
            <person name="Rohde C."/>
            <person name="Munk C."/>
            <person name="Nolan M."/>
            <person name="Lucas S."/>
            <person name="Del Rio T.G."/>
            <person name="Tice H."/>
            <person name="Deshpande S."/>
            <person name="Cheng J.F."/>
            <person name="Tapia R."/>
            <person name="Han C."/>
            <person name="Goodwin L."/>
            <person name="Pitluck S."/>
            <person name="Liolios K."/>
            <person name="Mavromatis K."/>
            <person name="Mikhailova N."/>
            <person name="Pati A."/>
            <person name="Chen A."/>
            <person name="Palaniappan K."/>
            <person name="Land M."/>
            <person name="Hauser L."/>
            <person name="Chang Y.J."/>
            <person name="Jeffries C.D."/>
            <person name="Brambilla E."/>
            <person name="Rohde M."/>
            <person name="Goker M."/>
            <person name="Tindall B.J."/>
            <person name="Woyke T."/>
            <person name="Bristow J."/>
            <person name="Eisen J.A."/>
            <person name="Markowitz V."/>
            <person name="Hugenholtz P."/>
            <person name="Kyrpides N.C."/>
            <person name="Klenk H.P."/>
            <person name="Lapidus A."/>
        </authorList>
    </citation>
    <scope>NUCLEOTIDE SEQUENCE [LARGE SCALE GENOMIC DNA]</scope>
    <source>
        <strain evidence="4">DSM 17093 / CIP 108686 / LMG 22925 / RQ-24</strain>
    </source>
</reference>
<name>D7CQD8_TRURR</name>
<dbReference type="KEGG" id="tra:Trad_1804"/>
<evidence type="ECO:0000256" key="1">
    <source>
        <dbReference type="PROSITE-ProRule" id="PRU00169"/>
    </source>
</evidence>
<dbReference type="InterPro" id="IPR001789">
    <property type="entry name" value="Sig_transdc_resp-reg_receiver"/>
</dbReference>
<evidence type="ECO:0000313" key="3">
    <source>
        <dbReference type="EMBL" id="ADI14922.1"/>
    </source>
</evidence>
<reference evidence="4" key="1">
    <citation type="submission" date="2010-05" db="EMBL/GenBank/DDBJ databases">
        <title>The complete genome of Truepera radiovictris DSM 17093.</title>
        <authorList>
            <consortium name="US DOE Joint Genome Institute (JGI-PGF)"/>
            <person name="Lucas S."/>
            <person name="Copeland A."/>
            <person name="Lapidus A."/>
            <person name="Glavina del Rio T."/>
            <person name="Dalin E."/>
            <person name="Tice H."/>
            <person name="Bruce D."/>
            <person name="Goodwin L."/>
            <person name="Pitluck S."/>
            <person name="Kyrpides N."/>
            <person name="Mavromatis K."/>
            <person name="Ovchinnikova G."/>
            <person name="Munk A.C."/>
            <person name="Detter J.C."/>
            <person name="Han C."/>
            <person name="Tapia R."/>
            <person name="Land M."/>
            <person name="Hauser L."/>
            <person name="Markowitz V."/>
            <person name="Cheng J.-F."/>
            <person name="Hugenholtz P."/>
            <person name="Woyke T."/>
            <person name="Wu D."/>
            <person name="Tindall B."/>
            <person name="Pomrenke H.G."/>
            <person name="Brambilla E."/>
            <person name="Klenk H.-P."/>
            <person name="Eisen J.A."/>
        </authorList>
    </citation>
    <scope>NUCLEOTIDE SEQUENCE [LARGE SCALE GENOMIC DNA]</scope>
    <source>
        <strain evidence="4">DSM 17093 / CIP 108686 / LMG 22925 / RQ-24</strain>
    </source>
</reference>
<sequence>MRRVLIIEQEGWLRGILAQGFERDGFSVQAVSTPALALRALQRFAPDLIVWDLDTEDHPSLCHPLSASGTPVIYLTARGGAAPFPSLRKPFRPAHLLSLAHLSLQLRHTQNFGIVPIS</sequence>
<accession>D7CQD8</accession>
<gene>
    <name evidence="3" type="ordered locus">Trad_1804</name>
</gene>
<keyword evidence="1" id="KW-0597">Phosphoprotein</keyword>
<dbReference type="GO" id="GO:0000160">
    <property type="term" value="P:phosphorelay signal transduction system"/>
    <property type="evidence" value="ECO:0007669"/>
    <property type="project" value="InterPro"/>
</dbReference>
<dbReference type="Gene3D" id="3.40.50.2300">
    <property type="match status" value="1"/>
</dbReference>
<dbReference type="eggNOG" id="COG0745">
    <property type="taxonomic scope" value="Bacteria"/>
</dbReference>
<dbReference type="PROSITE" id="PS50110">
    <property type="entry name" value="RESPONSE_REGULATORY"/>
    <property type="match status" value="1"/>
</dbReference>
<evidence type="ECO:0000313" key="4">
    <source>
        <dbReference type="Proteomes" id="UP000000379"/>
    </source>
</evidence>
<evidence type="ECO:0000259" key="2">
    <source>
        <dbReference type="PROSITE" id="PS50110"/>
    </source>
</evidence>
<feature type="modified residue" description="4-aspartylphosphate" evidence="1">
    <location>
        <position position="52"/>
    </location>
</feature>
<keyword evidence="4" id="KW-1185">Reference proteome</keyword>
<dbReference type="OrthoDB" id="9802155at2"/>
<dbReference type="AlphaFoldDB" id="D7CQD8"/>
<dbReference type="EMBL" id="CP002049">
    <property type="protein sequence ID" value="ADI14922.1"/>
    <property type="molecule type" value="Genomic_DNA"/>
</dbReference>
<dbReference type="STRING" id="649638.Trad_1804"/>
<feature type="domain" description="Response regulatory" evidence="2">
    <location>
        <begin position="3"/>
        <end position="104"/>
    </location>
</feature>
<dbReference type="InterPro" id="IPR011006">
    <property type="entry name" value="CheY-like_superfamily"/>
</dbReference>
<protein>
    <submittedName>
        <fullName evidence="3">Response regulator receiver protein</fullName>
    </submittedName>
</protein>
<proteinExistence type="predicted"/>
<dbReference type="Proteomes" id="UP000000379">
    <property type="component" value="Chromosome"/>
</dbReference>